<feature type="region of interest" description="Disordered" evidence="1">
    <location>
        <begin position="68"/>
        <end position="131"/>
    </location>
</feature>
<dbReference type="KEGG" id="saga:M5M_13015"/>
<organism evidence="2 3">
    <name type="scientific">Simiduia agarivorans (strain DSM 21679 / JCM 13881 / BCRC 17597 / SA1)</name>
    <dbReference type="NCBI Taxonomy" id="1117647"/>
    <lineage>
        <taxon>Bacteria</taxon>
        <taxon>Pseudomonadati</taxon>
        <taxon>Pseudomonadota</taxon>
        <taxon>Gammaproteobacteria</taxon>
        <taxon>Cellvibrionales</taxon>
        <taxon>Cellvibrionaceae</taxon>
        <taxon>Simiduia</taxon>
    </lineage>
</organism>
<protein>
    <submittedName>
        <fullName evidence="2">Uncharacterized protein</fullName>
    </submittedName>
</protein>
<evidence type="ECO:0000313" key="3">
    <source>
        <dbReference type="Proteomes" id="UP000000466"/>
    </source>
</evidence>
<dbReference type="RefSeq" id="WP_015047915.1">
    <property type="nucleotide sequence ID" value="NC_018868.3"/>
</dbReference>
<dbReference type="eggNOG" id="ENOG503359Q">
    <property type="taxonomic scope" value="Bacteria"/>
</dbReference>
<dbReference type="Proteomes" id="UP000000466">
    <property type="component" value="Chromosome"/>
</dbReference>
<reference evidence="2 3" key="1">
    <citation type="journal article" date="2013" name="Genome Announc.">
        <title>Complete genome sequence of Simiduia agarivorans SA1(T), a marine bacterium able to degrade a variety of polysaccharides.</title>
        <authorList>
            <person name="Lin S.Y."/>
            <person name="Shieh W.Y."/>
            <person name="Chen J.S."/>
            <person name="Tang S.L."/>
        </authorList>
    </citation>
    <scope>NUCLEOTIDE SEQUENCE [LARGE SCALE GENOMIC DNA]</scope>
    <source>
        <strain evidence="3">DSM 21679 / JCM 13881 / BCRC 17597 / SA1</strain>
    </source>
</reference>
<dbReference type="STRING" id="1117647.M5M_13015"/>
<accession>K4KL67</accession>
<sequence>MKKVYVLQNQNKLLLAKSREWVDARDLRSLFQTEHKDEAINQKVEVNAKDYTQRIHLLEVSLNEKGLPIIPDEHKPEPLPDEPKAQASLLENTADAASDDSVADGIGVDDIEADERSEDMVEELDEEVVED</sequence>
<dbReference type="AlphaFoldDB" id="K4KL67"/>
<evidence type="ECO:0000256" key="1">
    <source>
        <dbReference type="SAM" id="MobiDB-lite"/>
    </source>
</evidence>
<name>K4KL67_SIMAS</name>
<proteinExistence type="predicted"/>
<feature type="compositionally biased region" description="Acidic residues" evidence="1">
    <location>
        <begin position="97"/>
        <end position="131"/>
    </location>
</feature>
<dbReference type="HOGENOM" id="CLU_165971_0_0_6"/>
<keyword evidence="3" id="KW-1185">Reference proteome</keyword>
<feature type="compositionally biased region" description="Basic and acidic residues" evidence="1">
    <location>
        <begin position="71"/>
        <end position="84"/>
    </location>
</feature>
<dbReference type="EMBL" id="CP003746">
    <property type="protein sequence ID" value="AFU99751.1"/>
    <property type="molecule type" value="Genomic_DNA"/>
</dbReference>
<gene>
    <name evidence="2" type="ordered locus">M5M_13015</name>
</gene>
<evidence type="ECO:0000313" key="2">
    <source>
        <dbReference type="EMBL" id="AFU99751.1"/>
    </source>
</evidence>